<accession>A0A803N058</accession>
<keyword evidence="3" id="KW-1185">Reference proteome</keyword>
<evidence type="ECO:0000313" key="3">
    <source>
        <dbReference type="Proteomes" id="UP000596660"/>
    </source>
</evidence>
<dbReference type="Proteomes" id="UP000596660">
    <property type="component" value="Unplaced"/>
</dbReference>
<evidence type="ECO:0000313" key="2">
    <source>
        <dbReference type="EnsemblPlants" id="AUR62038342-RA:cds"/>
    </source>
</evidence>
<proteinExistence type="predicted"/>
<protein>
    <submittedName>
        <fullName evidence="2">Uncharacterized protein</fullName>
    </submittedName>
</protein>
<dbReference type="EnsemblPlants" id="AUR62038342-RA">
    <property type="protein sequence ID" value="AUR62038342-RA:cds"/>
    <property type="gene ID" value="AUR62038342"/>
</dbReference>
<name>A0A803N058_CHEQI</name>
<reference evidence="2" key="1">
    <citation type="journal article" date="2017" name="Nature">
        <title>The genome of Chenopodium quinoa.</title>
        <authorList>
            <person name="Jarvis D.E."/>
            <person name="Ho Y.S."/>
            <person name="Lightfoot D.J."/>
            <person name="Schmoeckel S.M."/>
            <person name="Li B."/>
            <person name="Borm T.J.A."/>
            <person name="Ohyanagi H."/>
            <person name="Mineta K."/>
            <person name="Michell C.T."/>
            <person name="Saber N."/>
            <person name="Kharbatia N.M."/>
            <person name="Rupper R.R."/>
            <person name="Sharp A.R."/>
            <person name="Dally N."/>
            <person name="Boughton B.A."/>
            <person name="Woo Y.H."/>
            <person name="Gao G."/>
            <person name="Schijlen E.G.W.M."/>
            <person name="Guo X."/>
            <person name="Momin A.A."/>
            <person name="Negrao S."/>
            <person name="Al-Babili S."/>
            <person name="Gehring C."/>
            <person name="Roessner U."/>
            <person name="Jung C."/>
            <person name="Murphy K."/>
            <person name="Arold S.T."/>
            <person name="Gojobori T."/>
            <person name="van der Linden C.G."/>
            <person name="van Loo E.N."/>
            <person name="Jellen E.N."/>
            <person name="Maughan P.J."/>
            <person name="Tester M."/>
        </authorList>
    </citation>
    <scope>NUCLEOTIDE SEQUENCE [LARGE SCALE GENOMIC DNA]</scope>
    <source>
        <strain evidence="2">cv. PI 614886</strain>
    </source>
</reference>
<feature type="coiled-coil region" evidence="1">
    <location>
        <begin position="222"/>
        <end position="366"/>
    </location>
</feature>
<organism evidence="2 3">
    <name type="scientific">Chenopodium quinoa</name>
    <name type="common">Quinoa</name>
    <dbReference type="NCBI Taxonomy" id="63459"/>
    <lineage>
        <taxon>Eukaryota</taxon>
        <taxon>Viridiplantae</taxon>
        <taxon>Streptophyta</taxon>
        <taxon>Embryophyta</taxon>
        <taxon>Tracheophyta</taxon>
        <taxon>Spermatophyta</taxon>
        <taxon>Magnoliopsida</taxon>
        <taxon>eudicotyledons</taxon>
        <taxon>Gunneridae</taxon>
        <taxon>Pentapetalae</taxon>
        <taxon>Caryophyllales</taxon>
        <taxon>Chenopodiaceae</taxon>
        <taxon>Chenopodioideae</taxon>
        <taxon>Atripliceae</taxon>
        <taxon>Chenopodium</taxon>
    </lineage>
</organism>
<reference evidence="2" key="2">
    <citation type="submission" date="2021-03" db="UniProtKB">
        <authorList>
            <consortium name="EnsemblPlants"/>
        </authorList>
    </citation>
    <scope>IDENTIFICATION</scope>
</reference>
<sequence length="434" mass="50344">MTTYNLEETPDVFITPRFYNNKFEYRMEHINGEGDRKVIRSIDLRNEKLMVYGTEIKESLLSRLYDSLILRPKAGIIYVNCEGACYFLISGSACHRPIQNVIFDWSHFGVIIPNSLNDSLKKQLDEKDKNIDLLNHQVSSIEVEMQATKDNLKASMGEVEKLKEQVLTCKKEQNELGAKIQEAYERVALVDFELELYKIELDSYKKGEEEFLDEICSYKEKTQRLELDLQKTQAQLSSVNSELQSTKIELEISTKSIKELGIQLSLCKKENQELERKLKGVEEENSLISLELRSTKNELELSNKNVKDLEVILASCKKEDKELELQKIQNQLFLANKKLEFTKTMLESSKIEIKELKNQCYNHKIEQQFMDVELLKVHDHLNMIDNEVMLNNQKLDQLLASNLWMDVNGYHHPQATNLQCRSELAMNSSSIQGT</sequence>
<dbReference type="Gramene" id="AUR62038342-RA">
    <property type="protein sequence ID" value="AUR62038342-RA:cds"/>
    <property type="gene ID" value="AUR62038342"/>
</dbReference>
<keyword evidence="1" id="KW-0175">Coiled coil</keyword>
<dbReference type="AlphaFoldDB" id="A0A803N058"/>
<feature type="coiled-coil region" evidence="1">
    <location>
        <begin position="117"/>
        <end position="165"/>
    </location>
</feature>
<evidence type="ECO:0000256" key="1">
    <source>
        <dbReference type="SAM" id="Coils"/>
    </source>
</evidence>